<evidence type="ECO:0000313" key="9">
    <source>
        <dbReference type="Proteomes" id="UP000247980"/>
    </source>
</evidence>
<organism evidence="8 9">
    <name type="scientific">Arthrobacter psychrolactophilus</name>
    <dbReference type="NCBI Taxonomy" id="92442"/>
    <lineage>
        <taxon>Bacteria</taxon>
        <taxon>Bacillati</taxon>
        <taxon>Actinomycetota</taxon>
        <taxon>Actinomycetes</taxon>
        <taxon>Micrococcales</taxon>
        <taxon>Micrococcaceae</taxon>
        <taxon>Arthrobacter</taxon>
    </lineage>
</organism>
<sequence>MSILSFARALSRTSVAGGAAGLLVVAALVSGPVLVAPSALAAPEDQPVAVESATLGEAATHGGTPEAMPSVPAEPEAVPESADEPLSTPAENPAASQAEAVPLEAADGIVEAPSATLTVSSDAGPDWVVGQKVTYTTTVTNTGNVALSGVALSETHGVGATCDTTTVDVGAAAICISTYVVTQYDFDYGVVWNNVSGAAVSPAGSIVELPLEGAASTRQFHAAATLSFVSDAPGNADVVYGQKLTYTVTMTNTGDVTLSLLQHFSQSLSADTTCQGQVLTVGGTLTCTAVHWITDVDVAAGSITNTITIPLVGPADSGVSLGPATLKNKVIAAPVVEEVPVVAAVVQGNMMTGEALANTGSVGIVPMILGAGALLLAGAGTLTVRRREKHTKA</sequence>
<dbReference type="AlphaFoldDB" id="A0A2V5IUH2"/>
<evidence type="ECO:0000256" key="2">
    <source>
        <dbReference type="ARBA" id="ARBA00022525"/>
    </source>
</evidence>
<keyword evidence="6" id="KW-1133">Transmembrane helix</keyword>
<dbReference type="Proteomes" id="UP000247980">
    <property type="component" value="Unassembled WGS sequence"/>
</dbReference>
<gene>
    <name evidence="8" type="ORF">CVS30_01180</name>
</gene>
<dbReference type="Pfam" id="PF24346">
    <property type="entry name" value="DUF7507"/>
    <property type="match status" value="2"/>
</dbReference>
<reference evidence="8 9" key="1">
    <citation type="submission" date="2018-05" db="EMBL/GenBank/DDBJ databases">
        <title>Genetic diversity of glacier-inhabiting Cryobacterium bacteria in China and description of Cryobacterium mengkeensis sp. nov. and Arthrobacter glacialis sp. nov.</title>
        <authorList>
            <person name="Liu Q."/>
            <person name="Xin Y.-H."/>
        </authorList>
    </citation>
    <scope>NUCLEOTIDE SEQUENCE [LARGE SCALE GENOMIC DNA]</scope>
    <source>
        <strain evidence="8 9">B7</strain>
    </source>
</reference>
<keyword evidence="2" id="KW-0964">Secreted</keyword>
<evidence type="ECO:0000313" key="8">
    <source>
        <dbReference type="EMBL" id="PYI40165.1"/>
    </source>
</evidence>
<keyword evidence="6" id="KW-0472">Membrane</keyword>
<evidence type="ECO:0000256" key="4">
    <source>
        <dbReference type="ARBA" id="ARBA00023088"/>
    </source>
</evidence>
<evidence type="ECO:0000259" key="7">
    <source>
        <dbReference type="PROSITE" id="PS50847"/>
    </source>
</evidence>
<protein>
    <recommendedName>
        <fullName evidence="7">Gram-positive cocci surface proteins LPxTG domain-containing protein</fullName>
    </recommendedName>
</protein>
<keyword evidence="9" id="KW-1185">Reference proteome</keyword>
<feature type="transmembrane region" description="Helical" evidence="6">
    <location>
        <begin position="364"/>
        <end position="384"/>
    </location>
</feature>
<evidence type="ECO:0000256" key="3">
    <source>
        <dbReference type="ARBA" id="ARBA00022729"/>
    </source>
</evidence>
<comment type="caution">
    <text evidence="8">The sequence shown here is derived from an EMBL/GenBank/DDBJ whole genome shotgun (WGS) entry which is preliminary data.</text>
</comment>
<dbReference type="PROSITE" id="PS50847">
    <property type="entry name" value="GRAM_POS_ANCHORING"/>
    <property type="match status" value="1"/>
</dbReference>
<keyword evidence="3" id="KW-0732">Signal</keyword>
<dbReference type="InterPro" id="IPR019931">
    <property type="entry name" value="LPXTG_anchor"/>
</dbReference>
<dbReference type="RefSeq" id="WP_110483490.1">
    <property type="nucleotide sequence ID" value="NZ_QJVC01000001.1"/>
</dbReference>
<evidence type="ECO:0000256" key="5">
    <source>
        <dbReference type="SAM" id="MobiDB-lite"/>
    </source>
</evidence>
<feature type="domain" description="Gram-positive cocci surface proteins LPxTG" evidence="7">
    <location>
        <begin position="356"/>
        <end position="393"/>
    </location>
</feature>
<dbReference type="NCBIfam" id="TIGR01451">
    <property type="entry name" value="B_ant_repeat"/>
    <property type="match status" value="2"/>
</dbReference>
<dbReference type="NCBIfam" id="TIGR01167">
    <property type="entry name" value="LPXTG_anchor"/>
    <property type="match status" value="1"/>
</dbReference>
<dbReference type="InterPro" id="IPR055354">
    <property type="entry name" value="DUF7507"/>
</dbReference>
<proteinExistence type="predicted"/>
<accession>A0A2V5IUH2</accession>
<dbReference type="OrthoDB" id="134475at2"/>
<evidence type="ECO:0000256" key="1">
    <source>
        <dbReference type="ARBA" id="ARBA00022512"/>
    </source>
</evidence>
<feature type="compositionally biased region" description="Low complexity" evidence="5">
    <location>
        <begin position="65"/>
        <end position="80"/>
    </location>
</feature>
<feature type="region of interest" description="Disordered" evidence="5">
    <location>
        <begin position="59"/>
        <end position="96"/>
    </location>
</feature>
<dbReference type="InterPro" id="IPR047589">
    <property type="entry name" value="DUF11_rpt"/>
</dbReference>
<keyword evidence="4" id="KW-0572">Peptidoglycan-anchor</keyword>
<keyword evidence="1" id="KW-0134">Cell wall</keyword>
<name>A0A2V5IUH2_9MICC</name>
<evidence type="ECO:0000256" key="6">
    <source>
        <dbReference type="SAM" id="Phobius"/>
    </source>
</evidence>
<dbReference type="EMBL" id="QJVC01000001">
    <property type="protein sequence ID" value="PYI40165.1"/>
    <property type="molecule type" value="Genomic_DNA"/>
</dbReference>
<keyword evidence="6" id="KW-0812">Transmembrane</keyword>